<proteinExistence type="predicted"/>
<gene>
    <name evidence="3" type="ORF">PV02_07955</name>
</gene>
<accession>A0AAE3HAW2</accession>
<feature type="compositionally biased region" description="Polar residues" evidence="1">
    <location>
        <begin position="293"/>
        <end position="303"/>
    </location>
</feature>
<keyword evidence="2" id="KW-0812">Transmembrane</keyword>
<dbReference type="EMBL" id="JTEO01000004">
    <property type="protein sequence ID" value="MCQ6962986.1"/>
    <property type="molecule type" value="Genomic_DNA"/>
</dbReference>
<keyword evidence="2" id="KW-1133">Transmembrane helix</keyword>
<feature type="transmembrane region" description="Helical" evidence="2">
    <location>
        <begin position="343"/>
        <end position="363"/>
    </location>
</feature>
<evidence type="ECO:0000256" key="2">
    <source>
        <dbReference type="SAM" id="Phobius"/>
    </source>
</evidence>
<reference evidence="3 4" key="1">
    <citation type="journal article" date="2011" name="Appl. Environ. Microbiol.">
        <title>Methanogenic archaea isolated from Taiwan's Chelungpu fault.</title>
        <authorList>
            <person name="Wu S.Y."/>
            <person name="Lai M.C."/>
        </authorList>
    </citation>
    <scope>NUCLEOTIDE SEQUENCE [LARGE SCALE GENOMIC DNA]</scope>
    <source>
        <strain evidence="3 4">St545Mb</strain>
    </source>
</reference>
<sequence>MANLKNTCTLAAIFIIAMSALVSANEMNDENQIMISGSMENATRIFPTVVKTLYAGQHIEVGTVTVSSDVDNLTIKYETTDNWTLKNTHLHIATSYENIPKTDSYNPIPGQFDYQGENLPCGTTNVTYVIPISNENITLFIAAHADVSKINDKEADKKDRDKEDNKDKEEKSDEGAWAEGIEFPGNNWATYFTYDIAEFIEEEKEEDNPVDEEEDESGSEGEDESEDEGENESGSEGEDESEGEEEDQSGIDEEDGSEDEEGDNSAGNPEEENKADNTKKSGGSSGSGRMVSITPSASSENDNAYMNFDVQEEQPPMVSMPEPVYEDEDQGTLAAIMEKGGNFLWIIIALLLSGIWIMSGYGLTFH</sequence>
<dbReference type="AlphaFoldDB" id="A0AAE3HAW2"/>
<protein>
    <submittedName>
        <fullName evidence="3">Uncharacterized protein</fullName>
    </submittedName>
</protein>
<feature type="compositionally biased region" description="Basic and acidic residues" evidence="1">
    <location>
        <begin position="153"/>
        <end position="174"/>
    </location>
</feature>
<feature type="compositionally biased region" description="Acidic residues" evidence="1">
    <location>
        <begin position="203"/>
        <end position="263"/>
    </location>
</feature>
<dbReference type="Proteomes" id="UP001206983">
    <property type="component" value="Unassembled WGS sequence"/>
</dbReference>
<dbReference type="RefSeq" id="WP_256622864.1">
    <property type="nucleotide sequence ID" value="NZ_JTEO01000004.1"/>
</dbReference>
<organism evidence="3 4">
    <name type="scientific">Methanolobus chelungpuianus</name>
    <dbReference type="NCBI Taxonomy" id="502115"/>
    <lineage>
        <taxon>Archaea</taxon>
        <taxon>Methanobacteriati</taxon>
        <taxon>Methanobacteriota</taxon>
        <taxon>Stenosarchaea group</taxon>
        <taxon>Methanomicrobia</taxon>
        <taxon>Methanosarcinales</taxon>
        <taxon>Methanosarcinaceae</taxon>
        <taxon>Methanolobus</taxon>
    </lineage>
</organism>
<name>A0AAE3HAW2_9EURY</name>
<evidence type="ECO:0000313" key="4">
    <source>
        <dbReference type="Proteomes" id="UP001206983"/>
    </source>
</evidence>
<feature type="region of interest" description="Disordered" evidence="1">
    <location>
        <begin position="153"/>
        <end position="181"/>
    </location>
</feature>
<evidence type="ECO:0000313" key="3">
    <source>
        <dbReference type="EMBL" id="MCQ6962986.1"/>
    </source>
</evidence>
<evidence type="ECO:0000256" key="1">
    <source>
        <dbReference type="SAM" id="MobiDB-lite"/>
    </source>
</evidence>
<keyword evidence="2" id="KW-0472">Membrane</keyword>
<comment type="caution">
    <text evidence="3">The sequence shown here is derived from an EMBL/GenBank/DDBJ whole genome shotgun (WGS) entry which is preliminary data.</text>
</comment>
<keyword evidence="4" id="KW-1185">Reference proteome</keyword>
<feature type="region of interest" description="Disordered" evidence="1">
    <location>
        <begin position="203"/>
        <end position="303"/>
    </location>
</feature>